<name>A0A1W1XQU0_9BACT</name>
<dbReference type="Pfam" id="PF14307">
    <property type="entry name" value="Glyco_tran_WbsX"/>
    <property type="match status" value="1"/>
</dbReference>
<keyword evidence="2" id="KW-1185">Reference proteome</keyword>
<reference evidence="1 2" key="1">
    <citation type="submission" date="2017-04" db="EMBL/GenBank/DDBJ databases">
        <authorList>
            <person name="Afonso C.L."/>
            <person name="Miller P.J."/>
            <person name="Scott M.A."/>
            <person name="Spackman E."/>
            <person name="Goraichik I."/>
            <person name="Dimitrov K.M."/>
            <person name="Suarez D.L."/>
            <person name="Swayne D.E."/>
        </authorList>
    </citation>
    <scope>NUCLEOTIDE SEQUENCE [LARGE SCALE GENOMIC DNA]</scope>
    <source>
        <strain evidence="1 2">DSM 13146</strain>
    </source>
</reference>
<dbReference type="PANTHER" id="PTHR41244:SF1">
    <property type="entry name" value="GLYCOSYLTRANSFERASE"/>
    <property type="match status" value="1"/>
</dbReference>
<dbReference type="EMBL" id="FWXF01000016">
    <property type="protein sequence ID" value="SMC26349.1"/>
    <property type="molecule type" value="Genomic_DNA"/>
</dbReference>
<dbReference type="CDD" id="cd11579">
    <property type="entry name" value="Glyco_tran_WbsX"/>
    <property type="match status" value="1"/>
</dbReference>
<accession>A0A1W1XQU0</accession>
<proteinExistence type="predicted"/>
<evidence type="ECO:0000313" key="1">
    <source>
        <dbReference type="EMBL" id="SMC26349.1"/>
    </source>
</evidence>
<keyword evidence="1" id="KW-0808">Transferase</keyword>
<dbReference type="GO" id="GO:0016740">
    <property type="term" value="F:transferase activity"/>
    <property type="evidence" value="ECO:0007669"/>
    <property type="project" value="UniProtKB-KW"/>
</dbReference>
<evidence type="ECO:0000313" key="2">
    <source>
        <dbReference type="Proteomes" id="UP000192783"/>
    </source>
</evidence>
<sequence>MPWTCLGKRYAPCGAGFMPFETDSATTKHPRPCAEDSGLSVARLHTSPLLTKALYERLDVNPKARVIAFYLPQFHPIPENDRWWGKGFTEWTNVAKARPLFPGHYQPRIPADLGFYDLRLPEVREAQAEMARRYGIEGFCYYHYWFGNGRRLLERPFNEVLRSGEPRFPFCLCWANKSWSGIWKGASDEVLMEQTYPGMDDHAQHFRFLARAFEDERYIRVDGKPLFIVYHPDELPNARRVTDSWRETALKAGFKGLYLLGVLHLSGRDLRPLGFDGAVLQRLAPFYRNVYGEPGNGAWGPVKKAIHRVPRDLTVYSYRDLVPFFVPRKRPPFPGYPCILPNWDNTPRSGTRGLVFHDCDPGLFRLNVRDALRFVGERNPEERLVFLKSWNEWAEGNYMEPDLRYGHAYLEALHDELKAFSSSGGAL</sequence>
<dbReference type="Proteomes" id="UP000192783">
    <property type="component" value="Unassembled WGS sequence"/>
</dbReference>
<organism evidence="1 2">
    <name type="scientific">Desulfacinum hydrothermale DSM 13146</name>
    <dbReference type="NCBI Taxonomy" id="1121390"/>
    <lineage>
        <taxon>Bacteria</taxon>
        <taxon>Pseudomonadati</taxon>
        <taxon>Thermodesulfobacteriota</taxon>
        <taxon>Syntrophobacteria</taxon>
        <taxon>Syntrophobacterales</taxon>
        <taxon>Syntrophobacteraceae</taxon>
        <taxon>Desulfacinum</taxon>
    </lineage>
</organism>
<dbReference type="Gene3D" id="3.20.20.80">
    <property type="entry name" value="Glycosidases"/>
    <property type="match status" value="1"/>
</dbReference>
<dbReference type="STRING" id="1121390.SAMN02746041_02612"/>
<dbReference type="InterPro" id="IPR032719">
    <property type="entry name" value="WbsX"/>
</dbReference>
<gene>
    <name evidence="1" type="ORF">SAMN02746041_02612</name>
</gene>
<protein>
    <submittedName>
        <fullName evidence="1">Glycosyltransferase WbsX</fullName>
    </submittedName>
</protein>
<dbReference type="AlphaFoldDB" id="A0A1W1XQU0"/>
<dbReference type="PANTHER" id="PTHR41244">
    <property type="entry name" value="RHAMNAN SYNTHESIS F"/>
    <property type="match status" value="1"/>
</dbReference>